<evidence type="ECO:0000256" key="2">
    <source>
        <dbReference type="ARBA" id="ARBA00022723"/>
    </source>
</evidence>
<evidence type="ECO:0000259" key="9">
    <source>
        <dbReference type="PROSITE" id="PS50157"/>
    </source>
</evidence>
<gene>
    <name evidence="10" type="ORF">ASPWEDRAFT_67784</name>
</gene>
<dbReference type="InterPro" id="IPR050888">
    <property type="entry name" value="ZnF_C2H2-type_TF"/>
</dbReference>
<evidence type="ECO:0000256" key="1">
    <source>
        <dbReference type="ARBA" id="ARBA00004123"/>
    </source>
</evidence>
<dbReference type="Gene3D" id="3.30.160.60">
    <property type="entry name" value="Classic Zinc Finger"/>
    <property type="match status" value="1"/>
</dbReference>
<dbReference type="Proteomes" id="UP000184383">
    <property type="component" value="Unassembled WGS sequence"/>
</dbReference>
<evidence type="ECO:0000256" key="4">
    <source>
        <dbReference type="ARBA" id="ARBA00022771"/>
    </source>
</evidence>
<accession>A0A1L9RRT7</accession>
<proteinExistence type="predicted"/>
<evidence type="ECO:0000256" key="8">
    <source>
        <dbReference type="SAM" id="MobiDB-lite"/>
    </source>
</evidence>
<reference evidence="11" key="1">
    <citation type="journal article" date="2017" name="Genome Biol.">
        <title>Comparative genomics reveals high biological diversity and specific adaptations in the industrially and medically important fungal genus Aspergillus.</title>
        <authorList>
            <person name="de Vries R.P."/>
            <person name="Riley R."/>
            <person name="Wiebenga A."/>
            <person name="Aguilar-Osorio G."/>
            <person name="Amillis S."/>
            <person name="Uchima C.A."/>
            <person name="Anderluh G."/>
            <person name="Asadollahi M."/>
            <person name="Askin M."/>
            <person name="Barry K."/>
            <person name="Battaglia E."/>
            <person name="Bayram O."/>
            <person name="Benocci T."/>
            <person name="Braus-Stromeyer S.A."/>
            <person name="Caldana C."/>
            <person name="Canovas D."/>
            <person name="Cerqueira G.C."/>
            <person name="Chen F."/>
            <person name="Chen W."/>
            <person name="Choi C."/>
            <person name="Clum A."/>
            <person name="Dos Santos R.A."/>
            <person name="Damasio A.R."/>
            <person name="Diallinas G."/>
            <person name="Emri T."/>
            <person name="Fekete E."/>
            <person name="Flipphi M."/>
            <person name="Freyberg S."/>
            <person name="Gallo A."/>
            <person name="Gournas C."/>
            <person name="Habgood R."/>
            <person name="Hainaut M."/>
            <person name="Harispe M.L."/>
            <person name="Henrissat B."/>
            <person name="Hilden K.S."/>
            <person name="Hope R."/>
            <person name="Hossain A."/>
            <person name="Karabika E."/>
            <person name="Karaffa L."/>
            <person name="Karanyi Z."/>
            <person name="Krasevec N."/>
            <person name="Kuo A."/>
            <person name="Kusch H."/>
            <person name="LaButti K."/>
            <person name="Lagendijk E.L."/>
            <person name="Lapidus A."/>
            <person name="Levasseur A."/>
            <person name="Lindquist E."/>
            <person name="Lipzen A."/>
            <person name="Logrieco A.F."/>
            <person name="MacCabe A."/>
            <person name="Maekelae M.R."/>
            <person name="Malavazi I."/>
            <person name="Melin P."/>
            <person name="Meyer V."/>
            <person name="Mielnichuk N."/>
            <person name="Miskei M."/>
            <person name="Molnar A.P."/>
            <person name="Mule G."/>
            <person name="Ngan C.Y."/>
            <person name="Orejas M."/>
            <person name="Orosz E."/>
            <person name="Ouedraogo J.P."/>
            <person name="Overkamp K.M."/>
            <person name="Park H.-S."/>
            <person name="Perrone G."/>
            <person name="Piumi F."/>
            <person name="Punt P.J."/>
            <person name="Ram A.F."/>
            <person name="Ramon A."/>
            <person name="Rauscher S."/>
            <person name="Record E."/>
            <person name="Riano-Pachon D.M."/>
            <person name="Robert V."/>
            <person name="Roehrig J."/>
            <person name="Ruller R."/>
            <person name="Salamov A."/>
            <person name="Salih N.S."/>
            <person name="Samson R.A."/>
            <person name="Sandor E."/>
            <person name="Sanguinetti M."/>
            <person name="Schuetze T."/>
            <person name="Sepcic K."/>
            <person name="Shelest E."/>
            <person name="Sherlock G."/>
            <person name="Sophianopoulou V."/>
            <person name="Squina F.M."/>
            <person name="Sun H."/>
            <person name="Susca A."/>
            <person name="Todd R.B."/>
            <person name="Tsang A."/>
            <person name="Unkles S.E."/>
            <person name="van de Wiele N."/>
            <person name="van Rossen-Uffink D."/>
            <person name="Oliveira J.V."/>
            <person name="Vesth T.C."/>
            <person name="Visser J."/>
            <person name="Yu J.-H."/>
            <person name="Zhou M."/>
            <person name="Andersen M.R."/>
            <person name="Archer D.B."/>
            <person name="Baker S.E."/>
            <person name="Benoit I."/>
            <person name="Brakhage A.A."/>
            <person name="Braus G.H."/>
            <person name="Fischer R."/>
            <person name="Frisvad J.C."/>
            <person name="Goldman G.H."/>
            <person name="Houbraken J."/>
            <person name="Oakley B."/>
            <person name="Pocsi I."/>
            <person name="Scazzocchio C."/>
            <person name="Seiboth B."/>
            <person name="vanKuyk P.A."/>
            <person name="Wortman J."/>
            <person name="Dyer P.S."/>
            <person name="Grigoriev I.V."/>
        </authorList>
    </citation>
    <scope>NUCLEOTIDE SEQUENCE [LARGE SCALE GENOMIC DNA]</scope>
    <source>
        <strain evidence="11">DTO 134E9</strain>
    </source>
</reference>
<dbReference type="GO" id="GO:0005634">
    <property type="term" value="C:nucleus"/>
    <property type="evidence" value="ECO:0007669"/>
    <property type="project" value="UniProtKB-SubCell"/>
</dbReference>
<dbReference type="RefSeq" id="XP_040691259.1">
    <property type="nucleotide sequence ID" value="XM_040838928.1"/>
</dbReference>
<dbReference type="PANTHER" id="PTHR24406">
    <property type="entry name" value="TRANSCRIPTIONAL REPRESSOR CTCFL-RELATED"/>
    <property type="match status" value="1"/>
</dbReference>
<evidence type="ECO:0000313" key="11">
    <source>
        <dbReference type="Proteomes" id="UP000184383"/>
    </source>
</evidence>
<dbReference type="GeneID" id="63754776"/>
<dbReference type="PROSITE" id="PS50157">
    <property type="entry name" value="ZINC_FINGER_C2H2_2"/>
    <property type="match status" value="1"/>
</dbReference>
<dbReference type="InterPro" id="IPR036236">
    <property type="entry name" value="Znf_C2H2_sf"/>
</dbReference>
<keyword evidence="4 7" id="KW-0863">Zinc-finger</keyword>
<keyword evidence="6" id="KW-0539">Nucleus</keyword>
<dbReference type="Pfam" id="PF24666">
    <property type="entry name" value="zf-C2H2_fungi_2"/>
    <property type="match status" value="1"/>
</dbReference>
<dbReference type="AlphaFoldDB" id="A0A1L9RRT7"/>
<feature type="region of interest" description="Disordered" evidence="8">
    <location>
        <begin position="230"/>
        <end position="259"/>
    </location>
</feature>
<dbReference type="EMBL" id="KV878211">
    <property type="protein sequence ID" value="OJJ37583.1"/>
    <property type="molecule type" value="Genomic_DNA"/>
</dbReference>
<dbReference type="OrthoDB" id="8117402at2759"/>
<evidence type="ECO:0000256" key="7">
    <source>
        <dbReference type="PROSITE-ProRule" id="PRU00042"/>
    </source>
</evidence>
<dbReference type="GO" id="GO:0008270">
    <property type="term" value="F:zinc ion binding"/>
    <property type="evidence" value="ECO:0007669"/>
    <property type="project" value="UniProtKB-KW"/>
</dbReference>
<keyword evidence="5" id="KW-0862">Zinc</keyword>
<feature type="compositionally biased region" description="Basic and acidic residues" evidence="8">
    <location>
        <begin position="233"/>
        <end position="242"/>
    </location>
</feature>
<name>A0A1L9RRT7_ASPWE</name>
<dbReference type="VEuPathDB" id="FungiDB:ASPWEDRAFT_67784"/>
<keyword evidence="2" id="KW-0479">Metal-binding</keyword>
<protein>
    <recommendedName>
        <fullName evidence="9">C2H2-type domain-containing protein</fullName>
    </recommendedName>
</protein>
<evidence type="ECO:0000256" key="5">
    <source>
        <dbReference type="ARBA" id="ARBA00022833"/>
    </source>
</evidence>
<comment type="subcellular location">
    <subcellularLocation>
        <location evidence="1">Nucleus</location>
    </subcellularLocation>
</comment>
<dbReference type="InterPro" id="IPR013087">
    <property type="entry name" value="Znf_C2H2_type"/>
</dbReference>
<evidence type="ECO:0000313" key="10">
    <source>
        <dbReference type="EMBL" id="OJJ37583.1"/>
    </source>
</evidence>
<evidence type="ECO:0000256" key="6">
    <source>
        <dbReference type="ARBA" id="ARBA00023242"/>
    </source>
</evidence>
<dbReference type="SUPFAM" id="SSF57667">
    <property type="entry name" value="beta-beta-alpha zinc fingers"/>
    <property type="match status" value="1"/>
</dbReference>
<dbReference type="PROSITE" id="PS00028">
    <property type="entry name" value="ZINC_FINGER_C2H2_1"/>
    <property type="match status" value="2"/>
</dbReference>
<keyword evidence="3" id="KW-0677">Repeat</keyword>
<feature type="domain" description="C2H2-type" evidence="9">
    <location>
        <begin position="60"/>
        <end position="88"/>
    </location>
</feature>
<evidence type="ECO:0000256" key="3">
    <source>
        <dbReference type="ARBA" id="ARBA00022737"/>
    </source>
</evidence>
<dbReference type="SMART" id="SM00355">
    <property type="entry name" value="ZnF_C2H2"/>
    <property type="match status" value="5"/>
</dbReference>
<sequence length="397" mass="43952">MSGQQKVQCTYADCPALFSSIQAMKKHKAQGEHDYCSRCDEDFEDEERLLIHKIKSNKHIVCPICGVDFRSEGGRDGHIRQNHRAEQTIICHGCKDIFKSASGLMRHIEEDECPAISKTRLLQEQSKKLIIKEALKAGEGSPMPIIPNPVDFDDIDGGVKVNMLEMENREAMAHQPKPGEVDPTASVDAMLALKHWPQLGEQRKMGSEAASPGSDLMAFSDFSPSVRSPSVWKGKEKARSVTETEVQSPTREEGPFGVGLPDAGQMLRIMNESWDPTKFFNSFSGKYACPCGALFTGMKEFEEHILMKSRARRNMQCPACLRIFKSTAALIAHCESASVRCSINDGYRYGQIIDELSGGVIQASGYNNDGTVKYEAGKLALPNNTMIGTDLQAVKKW</sequence>
<keyword evidence="11" id="KW-1185">Reference proteome</keyword>
<organism evidence="10 11">
    <name type="scientific">Aspergillus wentii DTO 134E9</name>
    <dbReference type="NCBI Taxonomy" id="1073089"/>
    <lineage>
        <taxon>Eukaryota</taxon>
        <taxon>Fungi</taxon>
        <taxon>Dikarya</taxon>
        <taxon>Ascomycota</taxon>
        <taxon>Pezizomycotina</taxon>
        <taxon>Eurotiomycetes</taxon>
        <taxon>Eurotiomycetidae</taxon>
        <taxon>Eurotiales</taxon>
        <taxon>Aspergillaceae</taxon>
        <taxon>Aspergillus</taxon>
        <taxon>Aspergillus subgen. Cremei</taxon>
    </lineage>
</organism>